<evidence type="ECO:0000313" key="5">
    <source>
        <dbReference type="Proteomes" id="UP000460561"/>
    </source>
</evidence>
<dbReference type="OrthoDB" id="9814202at2"/>
<comment type="caution">
    <text evidence="4">The sequence shown here is derived from an EMBL/GenBank/DDBJ whole genome shotgun (WGS) entry which is preliminary data.</text>
</comment>
<dbReference type="InterPro" id="IPR029016">
    <property type="entry name" value="GAF-like_dom_sf"/>
</dbReference>
<dbReference type="EMBL" id="WTYQ01000001">
    <property type="protein sequence ID" value="MXP24477.1"/>
    <property type="molecule type" value="Genomic_DNA"/>
</dbReference>
<dbReference type="InterPro" id="IPR052155">
    <property type="entry name" value="Biofilm_reg_signaling"/>
</dbReference>
<dbReference type="SUPFAM" id="SSF55781">
    <property type="entry name" value="GAF domain-like"/>
    <property type="match status" value="1"/>
</dbReference>
<evidence type="ECO:0000256" key="1">
    <source>
        <dbReference type="SAM" id="Coils"/>
    </source>
</evidence>
<dbReference type="Pfam" id="PF00563">
    <property type="entry name" value="EAL"/>
    <property type="match status" value="1"/>
</dbReference>
<dbReference type="SUPFAM" id="SSF141868">
    <property type="entry name" value="EAL domain-like"/>
    <property type="match status" value="1"/>
</dbReference>
<keyword evidence="1" id="KW-0175">Coiled coil</keyword>
<dbReference type="SMART" id="SM00052">
    <property type="entry name" value="EAL"/>
    <property type="match status" value="1"/>
</dbReference>
<reference evidence="4 5" key="1">
    <citation type="submission" date="2019-12" db="EMBL/GenBank/DDBJ databases">
        <title>Genomic-based taxomic classification of the family Erythrobacteraceae.</title>
        <authorList>
            <person name="Xu L."/>
        </authorList>
    </citation>
    <scope>NUCLEOTIDE SEQUENCE [LARGE SCALE GENOMIC DNA]</scope>
    <source>
        <strain evidence="4 5">DSM 18604</strain>
    </source>
</reference>
<dbReference type="InterPro" id="IPR029787">
    <property type="entry name" value="Nucleotide_cyclase"/>
</dbReference>
<dbReference type="RefSeq" id="WP_160737714.1">
    <property type="nucleotide sequence ID" value="NZ_WTYQ01000001.1"/>
</dbReference>
<dbReference type="Gene3D" id="3.30.70.270">
    <property type="match status" value="1"/>
</dbReference>
<keyword evidence="5" id="KW-1185">Reference proteome</keyword>
<dbReference type="PANTHER" id="PTHR44757">
    <property type="entry name" value="DIGUANYLATE CYCLASE DGCP"/>
    <property type="match status" value="1"/>
</dbReference>
<organism evidence="4 5">
    <name type="scientific">Altericroceibacterium indicum</name>
    <dbReference type="NCBI Taxonomy" id="374177"/>
    <lineage>
        <taxon>Bacteria</taxon>
        <taxon>Pseudomonadati</taxon>
        <taxon>Pseudomonadota</taxon>
        <taxon>Alphaproteobacteria</taxon>
        <taxon>Sphingomonadales</taxon>
        <taxon>Erythrobacteraceae</taxon>
        <taxon>Altericroceibacterium</taxon>
    </lineage>
</organism>
<accession>A0A845A4K4</accession>
<dbReference type="InterPro" id="IPR001633">
    <property type="entry name" value="EAL_dom"/>
</dbReference>
<dbReference type="PROSITE" id="PS50887">
    <property type="entry name" value="GGDEF"/>
    <property type="match status" value="1"/>
</dbReference>
<dbReference type="NCBIfam" id="TIGR00254">
    <property type="entry name" value="GGDEF"/>
    <property type="match status" value="1"/>
</dbReference>
<evidence type="ECO:0000259" key="2">
    <source>
        <dbReference type="PROSITE" id="PS50883"/>
    </source>
</evidence>
<dbReference type="InterPro" id="IPR003018">
    <property type="entry name" value="GAF"/>
</dbReference>
<dbReference type="CDD" id="cd01949">
    <property type="entry name" value="GGDEF"/>
    <property type="match status" value="1"/>
</dbReference>
<dbReference type="Gene3D" id="3.20.20.450">
    <property type="entry name" value="EAL domain"/>
    <property type="match status" value="1"/>
</dbReference>
<dbReference type="Pfam" id="PF13185">
    <property type="entry name" value="GAF_2"/>
    <property type="match status" value="1"/>
</dbReference>
<feature type="domain" description="EAL" evidence="2">
    <location>
        <begin position="467"/>
        <end position="723"/>
    </location>
</feature>
<name>A0A845A4K4_9SPHN</name>
<dbReference type="PANTHER" id="PTHR44757:SF2">
    <property type="entry name" value="BIOFILM ARCHITECTURE MAINTENANCE PROTEIN MBAA"/>
    <property type="match status" value="1"/>
</dbReference>
<dbReference type="SMART" id="SM00065">
    <property type="entry name" value="GAF"/>
    <property type="match status" value="1"/>
</dbReference>
<dbReference type="InterPro" id="IPR000160">
    <property type="entry name" value="GGDEF_dom"/>
</dbReference>
<dbReference type="Proteomes" id="UP000460561">
    <property type="component" value="Unassembled WGS sequence"/>
</dbReference>
<feature type="coiled-coil region" evidence="1">
    <location>
        <begin position="67"/>
        <end position="94"/>
    </location>
</feature>
<evidence type="ECO:0000313" key="4">
    <source>
        <dbReference type="EMBL" id="MXP24477.1"/>
    </source>
</evidence>
<dbReference type="PROSITE" id="PS50883">
    <property type="entry name" value="EAL"/>
    <property type="match status" value="1"/>
</dbReference>
<dbReference type="Pfam" id="PF00990">
    <property type="entry name" value="GGDEF"/>
    <property type="match status" value="1"/>
</dbReference>
<dbReference type="Gene3D" id="3.30.450.40">
    <property type="match status" value="1"/>
</dbReference>
<sequence>MLTIPYSVLLRVVLEVKGRKNNTFQSYDENMMEDNECGLTEHLRQRESACKGDMMSADAVKTVPINCTQYAQRIRDLEAKLKNEKHARHRAETLAETGLQELRESQKRLALLQIVTEGANRSSDVSASLKLALSEICEQMGWAFGCAYLVERSGLEAVGCDIWYARDPQKLAPMIELSRKAHFSVGESIPGLALSARAPVIINHPSANPKLLRFSAARQCGLVAACAFPIWTGEEIAAVIEFSSFDTIGKAPETINLIQQIGTQLGRVIERERSRQILLREALHDPLTGLANRLQFSRKGEQAFAALRRDRKGLAVIAIDLDGFKAINDCHGHAAGDAVLVQIARSLQCVSADWQSALKITGKAVELLPARIGGDEFVIMIRGDVGQEDLAAFATLIHDRLRTSHGACDAVHMALGTSIGIAQIGTGHVEFEQLLRDADLAMYQGKADGGGQAVFFTVQLGNDVRESRQLLAELQQAPELNQLILYYQPIVDVACPSRIIGFEALVRWDHPVRGLLEPGAFIPVAEAGGVIGSIGGWVLEEAICCLRRFQEELPEELQPVISVNIAAAQFLDAGFENKVIQLLRDNCVHQSALTLEVTESVALVDPARTARVLNRLRKSGVRTSLDDFGTGYSSLSYLKNLPFDTIKIDRSFIQALANTGCRSIVRAILDIADSMNLKVVAEGIETTQQCETVRLMGVEMGQGYLFGRPMPERMAIELLTGGQIPDASLRYG</sequence>
<dbReference type="AlphaFoldDB" id="A0A845A4K4"/>
<dbReference type="InterPro" id="IPR035919">
    <property type="entry name" value="EAL_sf"/>
</dbReference>
<dbReference type="InterPro" id="IPR043128">
    <property type="entry name" value="Rev_trsase/Diguanyl_cyclase"/>
</dbReference>
<dbReference type="CDD" id="cd01948">
    <property type="entry name" value="EAL"/>
    <property type="match status" value="1"/>
</dbReference>
<evidence type="ECO:0000259" key="3">
    <source>
        <dbReference type="PROSITE" id="PS50887"/>
    </source>
</evidence>
<gene>
    <name evidence="4" type="ORF">GRI39_00230</name>
</gene>
<dbReference type="SMART" id="SM00267">
    <property type="entry name" value="GGDEF"/>
    <property type="match status" value="1"/>
</dbReference>
<protein>
    <submittedName>
        <fullName evidence="4">EAL domain-containing protein</fullName>
    </submittedName>
</protein>
<feature type="domain" description="GGDEF" evidence="3">
    <location>
        <begin position="312"/>
        <end position="458"/>
    </location>
</feature>
<proteinExistence type="predicted"/>
<dbReference type="SUPFAM" id="SSF55073">
    <property type="entry name" value="Nucleotide cyclase"/>
    <property type="match status" value="1"/>
</dbReference>